<dbReference type="InterPro" id="IPR027417">
    <property type="entry name" value="P-loop_NTPase"/>
</dbReference>
<comment type="caution">
    <text evidence="1">The sequence shown here is derived from an EMBL/GenBank/DDBJ whole genome shotgun (WGS) entry which is preliminary data.</text>
</comment>
<evidence type="ECO:0000313" key="1">
    <source>
        <dbReference type="EMBL" id="PIR77283.1"/>
    </source>
</evidence>
<protein>
    <recommendedName>
        <fullName evidence="3">DNA polymerase III subunit delta</fullName>
    </recommendedName>
</protein>
<dbReference type="Pfam" id="PF13177">
    <property type="entry name" value="DNA_pol3_delta2"/>
    <property type="match status" value="1"/>
</dbReference>
<dbReference type="GO" id="GO:0006261">
    <property type="term" value="P:DNA-templated DNA replication"/>
    <property type="evidence" value="ECO:0007669"/>
    <property type="project" value="TreeGrafter"/>
</dbReference>
<sequence>MNNTHTFIGNQRLFSLLKQRKEQENGNHAYCLVGQEHCGKTTMVMHLAAYFLETTIQKVPVHPDFLHLTQEINVKTKKTKKHIDVEQIRSAKHIVNTKPFVGKYRIVFIESAERMNTNAANALLKTLEEPASGNLIFLTTKNNEALTQTILSRCQTYHLTQTPTLDIANHLNSVYGVDQDIAMQKAKESRGLPGLAINWARDDDAYTTYKKYITQFHALAGEPFFQKIKDTEELFGDKTDHIKDRQRLVTILEYWQLVLHDYAQTLSKKSTSNIYNLTPHKDWTYTAIGDVYDRIEQAKKLLHKNIHPRLLIETILLTIP</sequence>
<name>A0A2M6P0M5_9BACT</name>
<dbReference type="PANTHER" id="PTHR11669:SF8">
    <property type="entry name" value="DNA POLYMERASE III SUBUNIT DELTA"/>
    <property type="match status" value="1"/>
</dbReference>
<organism evidence="1 2">
    <name type="scientific">Candidatus Magasanikbacteria bacterium CG10_big_fil_rev_8_21_14_0_10_38_6</name>
    <dbReference type="NCBI Taxonomy" id="1974647"/>
    <lineage>
        <taxon>Bacteria</taxon>
        <taxon>Candidatus Magasanikiibacteriota</taxon>
    </lineage>
</organism>
<dbReference type="Gene3D" id="3.40.50.300">
    <property type="entry name" value="P-loop containing nucleotide triphosphate hydrolases"/>
    <property type="match status" value="1"/>
</dbReference>
<accession>A0A2M6P0M5</accession>
<dbReference type="SUPFAM" id="SSF52540">
    <property type="entry name" value="P-loop containing nucleoside triphosphate hydrolases"/>
    <property type="match status" value="1"/>
</dbReference>
<dbReference type="AlphaFoldDB" id="A0A2M6P0M5"/>
<dbReference type="Proteomes" id="UP000228528">
    <property type="component" value="Unassembled WGS sequence"/>
</dbReference>
<reference evidence="2" key="1">
    <citation type="submission" date="2017-09" db="EMBL/GenBank/DDBJ databases">
        <title>Depth-based differentiation of microbial function through sediment-hosted aquifers and enrichment of novel symbionts in the deep terrestrial subsurface.</title>
        <authorList>
            <person name="Probst A.J."/>
            <person name="Ladd B."/>
            <person name="Jarett J.K."/>
            <person name="Geller-Mcgrath D.E."/>
            <person name="Sieber C.M.K."/>
            <person name="Emerson J.B."/>
            <person name="Anantharaman K."/>
            <person name="Thomas B.C."/>
            <person name="Malmstrom R."/>
            <person name="Stieglmeier M."/>
            <person name="Klingl A."/>
            <person name="Woyke T."/>
            <person name="Ryan C.M."/>
            <person name="Banfield J.F."/>
        </authorList>
    </citation>
    <scope>NUCLEOTIDE SEQUENCE [LARGE SCALE GENOMIC DNA]</scope>
</reference>
<evidence type="ECO:0008006" key="3">
    <source>
        <dbReference type="Google" id="ProtNLM"/>
    </source>
</evidence>
<dbReference type="InterPro" id="IPR050238">
    <property type="entry name" value="DNA_Rep/Repair_Clamp_Loader"/>
</dbReference>
<gene>
    <name evidence="1" type="ORF">COU30_03345</name>
</gene>
<proteinExistence type="predicted"/>
<evidence type="ECO:0000313" key="2">
    <source>
        <dbReference type="Proteomes" id="UP000228528"/>
    </source>
</evidence>
<dbReference type="EMBL" id="PFBW01000145">
    <property type="protein sequence ID" value="PIR77283.1"/>
    <property type="molecule type" value="Genomic_DNA"/>
</dbReference>
<dbReference type="PANTHER" id="PTHR11669">
    <property type="entry name" value="REPLICATION FACTOR C / DNA POLYMERASE III GAMMA-TAU SUBUNIT"/>
    <property type="match status" value="1"/>
</dbReference>